<evidence type="ECO:0000256" key="1">
    <source>
        <dbReference type="ARBA" id="ARBA00001917"/>
    </source>
</evidence>
<dbReference type="InterPro" id="IPR000262">
    <property type="entry name" value="FMN-dep_DH"/>
</dbReference>
<sequence>MSDLTFQNLDELEPLAQQVLPKTVFGYYASGSETESTLRDNRAVFSRYRLMPRMMVDVSNVDTTLTLLGRKVAYPVLIAPMAMQCMAHPDGELAVSRAAAAEGIPMVQSTMGTVGLADVRQAGVGGALMFFQLYVFKNRGFVRQLVQHAERSGYGGLMVTVDAPFLGKREADERNNFKLPDGLRLANLEGLGANLGAEAGANTDAAVHDAGEGSGVSKHFSDNIDASLTWSFVAWLRSVTSLPIFVKGILSAHDAEKGVDAGVDGIVVSNHGGRQLDTAPASLDALPAIAAAVGKRVPVLVDGGIRRGTDIIKALALGADAVLLGRPVLWGLALGGQEGVHKVLETLRKELRLSMALMGCPSLAHLNRRMVLAPWEHPSARL</sequence>
<organism evidence="7 8">
    <name type="scientific">Coccomyxa subellipsoidea</name>
    <dbReference type="NCBI Taxonomy" id="248742"/>
    <lineage>
        <taxon>Eukaryota</taxon>
        <taxon>Viridiplantae</taxon>
        <taxon>Chlorophyta</taxon>
        <taxon>core chlorophytes</taxon>
        <taxon>Trebouxiophyceae</taxon>
        <taxon>Trebouxiophyceae incertae sedis</taxon>
        <taxon>Coccomyxaceae</taxon>
        <taxon>Coccomyxa</taxon>
    </lineage>
</organism>
<accession>A0ABR2Z4V5</accession>
<evidence type="ECO:0000313" key="7">
    <source>
        <dbReference type="EMBL" id="KAK9918957.1"/>
    </source>
</evidence>
<dbReference type="CDD" id="cd02809">
    <property type="entry name" value="alpha_hydroxyacid_oxid_FMN"/>
    <property type="match status" value="1"/>
</dbReference>
<dbReference type="PIRSF" id="PIRSF000138">
    <property type="entry name" value="Al-hdrx_acd_dh"/>
    <property type="match status" value="1"/>
</dbReference>
<evidence type="ECO:0000313" key="8">
    <source>
        <dbReference type="Proteomes" id="UP001491310"/>
    </source>
</evidence>
<dbReference type="InterPro" id="IPR008259">
    <property type="entry name" value="FMN_hydac_DH_AS"/>
</dbReference>
<feature type="domain" description="FMN hydroxy acid dehydrogenase" evidence="6">
    <location>
        <begin position="1"/>
        <end position="376"/>
    </location>
</feature>
<keyword evidence="4" id="KW-0560">Oxidoreductase</keyword>
<evidence type="ECO:0000256" key="3">
    <source>
        <dbReference type="ARBA" id="ARBA00022643"/>
    </source>
</evidence>
<comment type="similarity">
    <text evidence="5">Belongs to the FMN-dependent alpha-hydroxy acid dehydrogenase family.</text>
</comment>
<name>A0ABR2Z4V5_9CHLO</name>
<dbReference type="InterPro" id="IPR012133">
    <property type="entry name" value="Alpha-hydoxy_acid_DH_FMN"/>
</dbReference>
<reference evidence="7 8" key="1">
    <citation type="journal article" date="2024" name="Nat. Commun.">
        <title>Phylogenomics reveals the evolutionary origins of lichenization in chlorophyte algae.</title>
        <authorList>
            <person name="Puginier C."/>
            <person name="Libourel C."/>
            <person name="Otte J."/>
            <person name="Skaloud P."/>
            <person name="Haon M."/>
            <person name="Grisel S."/>
            <person name="Petersen M."/>
            <person name="Berrin J.G."/>
            <person name="Delaux P.M."/>
            <person name="Dal Grande F."/>
            <person name="Keller J."/>
        </authorList>
    </citation>
    <scope>NUCLEOTIDE SEQUENCE [LARGE SCALE GENOMIC DNA]</scope>
    <source>
        <strain evidence="7 8">SAG 216-7</strain>
    </source>
</reference>
<dbReference type="Gene3D" id="3.20.20.70">
    <property type="entry name" value="Aldolase class I"/>
    <property type="match status" value="1"/>
</dbReference>
<evidence type="ECO:0000259" key="6">
    <source>
        <dbReference type="PROSITE" id="PS51349"/>
    </source>
</evidence>
<evidence type="ECO:0000256" key="5">
    <source>
        <dbReference type="ARBA" id="ARBA00024042"/>
    </source>
</evidence>
<keyword evidence="3" id="KW-0288">FMN</keyword>
<keyword evidence="2" id="KW-0285">Flavoprotein</keyword>
<keyword evidence="8" id="KW-1185">Reference proteome</keyword>
<dbReference type="EMBL" id="JALJOT010000001">
    <property type="protein sequence ID" value="KAK9918957.1"/>
    <property type="molecule type" value="Genomic_DNA"/>
</dbReference>
<dbReference type="Pfam" id="PF01070">
    <property type="entry name" value="FMN_dh"/>
    <property type="match status" value="1"/>
</dbReference>
<dbReference type="PROSITE" id="PS51349">
    <property type="entry name" value="FMN_HYDROXY_ACID_DH_2"/>
    <property type="match status" value="1"/>
</dbReference>
<dbReference type="PROSITE" id="PS00557">
    <property type="entry name" value="FMN_HYDROXY_ACID_DH_1"/>
    <property type="match status" value="1"/>
</dbReference>
<dbReference type="Proteomes" id="UP001491310">
    <property type="component" value="Unassembled WGS sequence"/>
</dbReference>
<dbReference type="InterPro" id="IPR037396">
    <property type="entry name" value="FMN_HAD"/>
</dbReference>
<protein>
    <recommendedName>
        <fullName evidence="6">FMN hydroxy acid dehydrogenase domain-containing protein</fullName>
    </recommendedName>
</protein>
<gene>
    <name evidence="7" type="ORF">WJX75_008310</name>
</gene>
<evidence type="ECO:0000256" key="4">
    <source>
        <dbReference type="ARBA" id="ARBA00023002"/>
    </source>
</evidence>
<dbReference type="InterPro" id="IPR013785">
    <property type="entry name" value="Aldolase_TIM"/>
</dbReference>
<dbReference type="PANTHER" id="PTHR10578:SF107">
    <property type="entry name" value="2-HYDROXYACID OXIDASE 1"/>
    <property type="match status" value="1"/>
</dbReference>
<evidence type="ECO:0000256" key="2">
    <source>
        <dbReference type="ARBA" id="ARBA00022630"/>
    </source>
</evidence>
<dbReference type="PANTHER" id="PTHR10578">
    <property type="entry name" value="S -2-HYDROXY-ACID OXIDASE-RELATED"/>
    <property type="match status" value="1"/>
</dbReference>
<dbReference type="SUPFAM" id="SSF51395">
    <property type="entry name" value="FMN-linked oxidoreductases"/>
    <property type="match status" value="1"/>
</dbReference>
<comment type="cofactor">
    <cofactor evidence="1">
        <name>FMN</name>
        <dbReference type="ChEBI" id="CHEBI:58210"/>
    </cofactor>
</comment>
<proteinExistence type="inferred from homology"/>
<comment type="caution">
    <text evidence="7">The sequence shown here is derived from an EMBL/GenBank/DDBJ whole genome shotgun (WGS) entry which is preliminary data.</text>
</comment>